<feature type="region of interest" description="Disordered" evidence="1">
    <location>
        <begin position="36"/>
        <end position="66"/>
    </location>
</feature>
<protein>
    <submittedName>
        <fullName evidence="2">Uncharacterized protein</fullName>
    </submittedName>
</protein>
<proteinExistence type="predicted"/>
<organism evidence="2 3">
    <name type="scientific">Streptomyces chengmaiensis</name>
    <dbReference type="NCBI Taxonomy" id="3040919"/>
    <lineage>
        <taxon>Bacteria</taxon>
        <taxon>Bacillati</taxon>
        <taxon>Actinomycetota</taxon>
        <taxon>Actinomycetes</taxon>
        <taxon>Kitasatosporales</taxon>
        <taxon>Streptomycetaceae</taxon>
        <taxon>Streptomyces</taxon>
    </lineage>
</organism>
<keyword evidence="3" id="KW-1185">Reference proteome</keyword>
<dbReference type="RefSeq" id="WP_279930040.1">
    <property type="nucleotide sequence ID" value="NZ_JARWBG010000025.1"/>
</dbReference>
<evidence type="ECO:0000256" key="1">
    <source>
        <dbReference type="SAM" id="MobiDB-lite"/>
    </source>
</evidence>
<sequence>MTDLICRIAVWLRLVFAPGTGGRRAGARPIVPAARPQEACPAARSADGQGERFGPAGGWSLRPRSPYGMNEPLDGGAVALVRPYLIEHERRQERARQQRRRMTLVLAADFGIDLDTRVLHGAGVAR</sequence>
<name>A0ABT6HRC2_9ACTN</name>
<dbReference type="Proteomes" id="UP001223144">
    <property type="component" value="Unassembled WGS sequence"/>
</dbReference>
<dbReference type="EMBL" id="JARWBG010000025">
    <property type="protein sequence ID" value="MDH2391251.1"/>
    <property type="molecule type" value="Genomic_DNA"/>
</dbReference>
<evidence type="ECO:0000313" key="2">
    <source>
        <dbReference type="EMBL" id="MDH2391251.1"/>
    </source>
</evidence>
<accession>A0ABT6HRC2</accession>
<gene>
    <name evidence="2" type="ORF">QCN29_21190</name>
</gene>
<evidence type="ECO:0000313" key="3">
    <source>
        <dbReference type="Proteomes" id="UP001223144"/>
    </source>
</evidence>
<reference evidence="2 3" key="1">
    <citation type="submission" date="2023-04" db="EMBL/GenBank/DDBJ databases">
        <title>Streptomyces chengmaiensis sp. nov. isolated from the stem of mangrove plant in Hainan.</title>
        <authorList>
            <person name="Huang X."/>
            <person name="Zhou S."/>
            <person name="Chu X."/>
            <person name="Xie Y."/>
            <person name="Lin Y."/>
        </authorList>
    </citation>
    <scope>NUCLEOTIDE SEQUENCE [LARGE SCALE GENOMIC DNA]</scope>
    <source>
        <strain evidence="2 3">HNM0663</strain>
    </source>
</reference>
<comment type="caution">
    <text evidence="2">The sequence shown here is derived from an EMBL/GenBank/DDBJ whole genome shotgun (WGS) entry which is preliminary data.</text>
</comment>